<comment type="similarity">
    <text evidence="1">To bacterial alkanal monooxygenase alpha and beta chains.</text>
</comment>
<dbReference type="CDD" id="cd00347">
    <property type="entry name" value="Flavin_utilizing_monoxygenases"/>
    <property type="match status" value="1"/>
</dbReference>
<keyword evidence="4" id="KW-1185">Reference proteome</keyword>
<dbReference type="PANTHER" id="PTHR30137:SF19">
    <property type="entry name" value="LUCIFERASE-LIKE MONOOXYGENASE"/>
    <property type="match status" value="1"/>
</dbReference>
<dbReference type="EMBL" id="JAHESD010000013">
    <property type="protein sequence ID" value="MBT1703242.1"/>
    <property type="molecule type" value="Genomic_DNA"/>
</dbReference>
<dbReference type="InterPro" id="IPR050766">
    <property type="entry name" value="Bact_Lucif_Oxidored"/>
</dbReference>
<dbReference type="InterPro" id="IPR011251">
    <property type="entry name" value="Luciferase-like_dom"/>
</dbReference>
<protein>
    <submittedName>
        <fullName evidence="3">LLM class flavin-dependent oxidoreductase</fullName>
    </submittedName>
</protein>
<evidence type="ECO:0000313" key="3">
    <source>
        <dbReference type="EMBL" id="MBT1703242.1"/>
    </source>
</evidence>
<comment type="caution">
    <text evidence="3">The sequence shown here is derived from an EMBL/GenBank/DDBJ whole genome shotgun (WGS) entry which is preliminary data.</text>
</comment>
<evidence type="ECO:0000256" key="1">
    <source>
        <dbReference type="ARBA" id="ARBA00007789"/>
    </source>
</evidence>
<gene>
    <name evidence="3" type="ORF">KK060_08115</name>
</gene>
<sequence>MKLSVLDQTPIRRGSNAREALQESVELVKLAESLNYTRYWISEHHNIGTLACAAPEVLIARLGAETKRIRLGSGGIMLPNHSALKVAENFRLLEGLFPGRIDLGIGRAPGGDRLTASVLNPSNNFEPNEYIQQIRALKAFFADDATPGTVHEKVKAIPKIDTTPNLWMLTSSGESAFLAAHFGIALSFAQFINPVGGAEAIEQYRKNFKTSAELSSPQDSVGIFVFCGETEEKAARMQAVMDYRLLSIARGQMDETPSYESIKSYQYSSDELRYIQYNRQRMVVGTPDVVKKQLEDLAENMDVSEIVVATFAETSEDRLRSYALLAEMFDLQKATQEALNAEA</sequence>
<name>A0ABS5VP69_9BACT</name>
<dbReference type="Gene3D" id="3.20.20.30">
    <property type="entry name" value="Luciferase-like domain"/>
    <property type="match status" value="1"/>
</dbReference>
<dbReference type="SUPFAM" id="SSF51679">
    <property type="entry name" value="Bacterial luciferase-like"/>
    <property type="match status" value="1"/>
</dbReference>
<dbReference type="InterPro" id="IPR019949">
    <property type="entry name" value="CmoO-like"/>
</dbReference>
<dbReference type="PANTHER" id="PTHR30137">
    <property type="entry name" value="LUCIFERASE-LIKE MONOOXYGENASE"/>
    <property type="match status" value="1"/>
</dbReference>
<dbReference type="RefSeq" id="WP_254153208.1">
    <property type="nucleotide sequence ID" value="NZ_JAHESD010000013.1"/>
</dbReference>
<accession>A0ABS5VP69</accession>
<proteinExistence type="predicted"/>
<organism evidence="3 4">
    <name type="scientific">Chryseosolibacter indicus</name>
    <dbReference type="NCBI Taxonomy" id="2782351"/>
    <lineage>
        <taxon>Bacteria</taxon>
        <taxon>Pseudomonadati</taxon>
        <taxon>Bacteroidota</taxon>
        <taxon>Cytophagia</taxon>
        <taxon>Cytophagales</taxon>
        <taxon>Chryseotaleaceae</taxon>
        <taxon>Chryseosolibacter</taxon>
    </lineage>
</organism>
<evidence type="ECO:0000259" key="2">
    <source>
        <dbReference type="Pfam" id="PF00296"/>
    </source>
</evidence>
<reference evidence="3 4" key="1">
    <citation type="submission" date="2021-05" db="EMBL/GenBank/DDBJ databases">
        <title>A Polyphasic approach of four new species of the genus Ohtaekwangia: Ohtaekwangia histidinii sp. nov., Ohtaekwangia cretensis sp. nov., Ohtaekwangia indiensis sp. nov., Ohtaekwangia reichenbachii sp. nov. from diverse environment.</title>
        <authorList>
            <person name="Octaviana S."/>
        </authorList>
    </citation>
    <scope>NUCLEOTIDE SEQUENCE [LARGE SCALE GENOMIC DNA]</scope>
    <source>
        <strain evidence="3 4">PWU20</strain>
    </source>
</reference>
<evidence type="ECO:0000313" key="4">
    <source>
        <dbReference type="Proteomes" id="UP000772618"/>
    </source>
</evidence>
<dbReference type="InterPro" id="IPR036661">
    <property type="entry name" value="Luciferase-like_sf"/>
</dbReference>
<dbReference type="Proteomes" id="UP000772618">
    <property type="component" value="Unassembled WGS sequence"/>
</dbReference>
<dbReference type="NCBIfam" id="TIGR03558">
    <property type="entry name" value="oxido_grp_1"/>
    <property type="match status" value="1"/>
</dbReference>
<dbReference type="Pfam" id="PF00296">
    <property type="entry name" value="Bac_luciferase"/>
    <property type="match status" value="1"/>
</dbReference>
<feature type="domain" description="Luciferase-like" evidence="2">
    <location>
        <begin position="1"/>
        <end position="299"/>
    </location>
</feature>